<dbReference type="OrthoDB" id="199913at2759"/>
<evidence type="ECO:0000313" key="7">
    <source>
        <dbReference type="Proteomes" id="UP000030746"/>
    </source>
</evidence>
<dbReference type="Proteomes" id="UP000030746">
    <property type="component" value="Unassembled WGS sequence"/>
</dbReference>
<dbReference type="EMBL" id="KB200614">
    <property type="protein sequence ID" value="ESP00942.1"/>
    <property type="molecule type" value="Genomic_DNA"/>
</dbReference>
<dbReference type="InterPro" id="IPR000734">
    <property type="entry name" value="TAG_lipase"/>
</dbReference>
<sequence>FTPKDIQVDFWLYTKNGNSKETITTSSLASKFVNGAKTIFLIHGFNDQGNSSWFQSMKDQLLELVRSLNVVIVNWKDGASEAYGQSAQNTRTVGKKTGDIIKAIHENKGVAYSNFHIIGHSLGAHSAGFSGQRVTELTGDKIGRISGLDPAGYKFASKDADERLSIGDADFVDAMHTDDGVLLSLSFGYKKGETVGHVDFYPNGGQYQPGCCKFDFSTPLLLKINECSIQALPTINELDIY</sequence>
<organism evidence="6 7">
    <name type="scientific">Lottia gigantea</name>
    <name type="common">Giant owl limpet</name>
    <dbReference type="NCBI Taxonomy" id="225164"/>
    <lineage>
        <taxon>Eukaryota</taxon>
        <taxon>Metazoa</taxon>
        <taxon>Spiralia</taxon>
        <taxon>Lophotrochozoa</taxon>
        <taxon>Mollusca</taxon>
        <taxon>Gastropoda</taxon>
        <taxon>Patellogastropoda</taxon>
        <taxon>Lottioidea</taxon>
        <taxon>Lottiidae</taxon>
        <taxon>Lottia</taxon>
    </lineage>
</organism>
<proteinExistence type="inferred from homology"/>
<dbReference type="PANTHER" id="PTHR11610">
    <property type="entry name" value="LIPASE"/>
    <property type="match status" value="1"/>
</dbReference>
<evidence type="ECO:0000256" key="3">
    <source>
        <dbReference type="ARBA" id="ARBA00022525"/>
    </source>
</evidence>
<dbReference type="SUPFAM" id="SSF53474">
    <property type="entry name" value="alpha/beta-Hydrolases"/>
    <property type="match status" value="1"/>
</dbReference>
<accession>V4B4Q4</accession>
<dbReference type="GO" id="GO:0016298">
    <property type="term" value="F:lipase activity"/>
    <property type="evidence" value="ECO:0007669"/>
    <property type="project" value="InterPro"/>
</dbReference>
<dbReference type="OMA" id="MYIHGFT"/>
<evidence type="ECO:0000256" key="4">
    <source>
        <dbReference type="RuleBase" id="RU004262"/>
    </source>
</evidence>
<feature type="domain" description="Lipase" evidence="5">
    <location>
        <begin position="2"/>
        <end position="214"/>
    </location>
</feature>
<dbReference type="CTD" id="20234286"/>
<dbReference type="RefSeq" id="XP_009048380.1">
    <property type="nucleotide sequence ID" value="XM_009050132.1"/>
</dbReference>
<protein>
    <recommendedName>
        <fullName evidence="5">Lipase domain-containing protein</fullName>
    </recommendedName>
</protein>
<dbReference type="Gene3D" id="3.40.50.1820">
    <property type="entry name" value="alpha/beta hydrolase"/>
    <property type="match status" value="1"/>
</dbReference>
<feature type="non-terminal residue" evidence="6">
    <location>
        <position position="1"/>
    </location>
</feature>
<dbReference type="KEGG" id="lgi:LOTGIDRAFT_140189"/>
<dbReference type="InterPro" id="IPR029058">
    <property type="entry name" value="AB_hydrolase_fold"/>
</dbReference>
<evidence type="ECO:0000256" key="2">
    <source>
        <dbReference type="ARBA" id="ARBA00010701"/>
    </source>
</evidence>
<evidence type="ECO:0000256" key="1">
    <source>
        <dbReference type="ARBA" id="ARBA00004613"/>
    </source>
</evidence>
<comment type="subcellular location">
    <subcellularLocation>
        <location evidence="1">Secreted</location>
    </subcellularLocation>
</comment>
<dbReference type="InterPro" id="IPR013818">
    <property type="entry name" value="Lipase"/>
</dbReference>
<reference evidence="6 7" key="1">
    <citation type="journal article" date="2013" name="Nature">
        <title>Insights into bilaterian evolution from three spiralian genomes.</title>
        <authorList>
            <person name="Simakov O."/>
            <person name="Marletaz F."/>
            <person name="Cho S.J."/>
            <person name="Edsinger-Gonzales E."/>
            <person name="Havlak P."/>
            <person name="Hellsten U."/>
            <person name="Kuo D.H."/>
            <person name="Larsson T."/>
            <person name="Lv J."/>
            <person name="Arendt D."/>
            <person name="Savage R."/>
            <person name="Osoegawa K."/>
            <person name="de Jong P."/>
            <person name="Grimwood J."/>
            <person name="Chapman J.A."/>
            <person name="Shapiro H."/>
            <person name="Aerts A."/>
            <person name="Otillar R.P."/>
            <person name="Terry A.Y."/>
            <person name="Boore J.L."/>
            <person name="Grigoriev I.V."/>
            <person name="Lindberg D.R."/>
            <person name="Seaver E.C."/>
            <person name="Weisblat D.A."/>
            <person name="Putnam N.H."/>
            <person name="Rokhsar D.S."/>
        </authorList>
    </citation>
    <scope>NUCLEOTIDE SEQUENCE [LARGE SCALE GENOMIC DNA]</scope>
</reference>
<dbReference type="PRINTS" id="PR00821">
    <property type="entry name" value="TAGLIPASE"/>
</dbReference>
<dbReference type="HOGENOM" id="CLU_027171_7_0_1"/>
<evidence type="ECO:0000313" key="6">
    <source>
        <dbReference type="EMBL" id="ESP00942.1"/>
    </source>
</evidence>
<dbReference type="Pfam" id="PF00151">
    <property type="entry name" value="Lipase"/>
    <property type="match status" value="1"/>
</dbReference>
<dbReference type="GeneID" id="20234286"/>
<keyword evidence="3" id="KW-0964">Secreted</keyword>
<name>V4B4Q4_LOTGI</name>
<comment type="similarity">
    <text evidence="2 4">Belongs to the AB hydrolase superfamily. Lipase family.</text>
</comment>
<gene>
    <name evidence="6" type="ORF">LOTGIDRAFT_140189</name>
</gene>
<dbReference type="AlphaFoldDB" id="V4B4Q4"/>
<dbReference type="STRING" id="225164.V4B4Q4"/>
<evidence type="ECO:0000259" key="5">
    <source>
        <dbReference type="Pfam" id="PF00151"/>
    </source>
</evidence>
<dbReference type="GO" id="GO:0005615">
    <property type="term" value="C:extracellular space"/>
    <property type="evidence" value="ECO:0007669"/>
    <property type="project" value="TreeGrafter"/>
</dbReference>
<dbReference type="GO" id="GO:0016042">
    <property type="term" value="P:lipid catabolic process"/>
    <property type="evidence" value="ECO:0007669"/>
    <property type="project" value="TreeGrafter"/>
</dbReference>
<keyword evidence="7" id="KW-1185">Reference proteome</keyword>